<organism evidence="1">
    <name type="scientific">Arundo donax</name>
    <name type="common">Giant reed</name>
    <name type="synonym">Donax arundinaceus</name>
    <dbReference type="NCBI Taxonomy" id="35708"/>
    <lineage>
        <taxon>Eukaryota</taxon>
        <taxon>Viridiplantae</taxon>
        <taxon>Streptophyta</taxon>
        <taxon>Embryophyta</taxon>
        <taxon>Tracheophyta</taxon>
        <taxon>Spermatophyta</taxon>
        <taxon>Magnoliopsida</taxon>
        <taxon>Liliopsida</taxon>
        <taxon>Poales</taxon>
        <taxon>Poaceae</taxon>
        <taxon>PACMAD clade</taxon>
        <taxon>Arundinoideae</taxon>
        <taxon>Arundineae</taxon>
        <taxon>Arundo</taxon>
    </lineage>
</organism>
<evidence type="ECO:0000313" key="1">
    <source>
        <dbReference type="EMBL" id="JAD66584.1"/>
    </source>
</evidence>
<reference evidence="1" key="2">
    <citation type="journal article" date="2015" name="Data Brief">
        <title>Shoot transcriptome of the giant reed, Arundo donax.</title>
        <authorList>
            <person name="Barrero R.A."/>
            <person name="Guerrero F.D."/>
            <person name="Moolhuijzen P."/>
            <person name="Goolsby J.A."/>
            <person name="Tidwell J."/>
            <person name="Bellgard S.E."/>
            <person name="Bellgard M.I."/>
        </authorList>
    </citation>
    <scope>NUCLEOTIDE SEQUENCE</scope>
    <source>
        <tissue evidence="1">Shoot tissue taken approximately 20 cm above the soil surface</tissue>
    </source>
</reference>
<dbReference type="AlphaFoldDB" id="A0A0A9BRF8"/>
<sequence length="40" mass="4860">MMMIGLKVSCQHQERKLRTPLTHLYKLRGLNYYSQVQEHK</sequence>
<reference evidence="1" key="1">
    <citation type="submission" date="2014-09" db="EMBL/GenBank/DDBJ databases">
        <authorList>
            <person name="Magalhaes I.L.F."/>
            <person name="Oliveira U."/>
            <person name="Santos F.R."/>
            <person name="Vidigal T.H.D.A."/>
            <person name="Brescovit A.D."/>
            <person name="Santos A.J."/>
        </authorList>
    </citation>
    <scope>NUCLEOTIDE SEQUENCE</scope>
    <source>
        <tissue evidence="1">Shoot tissue taken approximately 20 cm above the soil surface</tissue>
    </source>
</reference>
<accession>A0A0A9BRF8</accession>
<protein>
    <submittedName>
        <fullName evidence="1">Uncharacterized protein</fullName>
    </submittedName>
</protein>
<dbReference type="EMBL" id="GBRH01231311">
    <property type="protein sequence ID" value="JAD66584.1"/>
    <property type="molecule type" value="Transcribed_RNA"/>
</dbReference>
<name>A0A0A9BRF8_ARUDO</name>
<proteinExistence type="predicted"/>